<dbReference type="RefSeq" id="WP_184306569.1">
    <property type="nucleotide sequence ID" value="NZ_JACHXU010000015.1"/>
</dbReference>
<dbReference type="AlphaFoldDB" id="A0A7W5E2E8"/>
<comment type="caution">
    <text evidence="2">The sequence shown here is derived from an EMBL/GenBank/DDBJ whole genome shotgun (WGS) entry which is preliminary data.</text>
</comment>
<gene>
    <name evidence="2" type="ORF">FHS27_004191</name>
</gene>
<dbReference type="Gene3D" id="1.10.3210.10">
    <property type="entry name" value="Hypothetical protein af1432"/>
    <property type="match status" value="1"/>
</dbReference>
<dbReference type="EMBL" id="JACHXU010000015">
    <property type="protein sequence ID" value="MBB3208363.1"/>
    <property type="molecule type" value="Genomic_DNA"/>
</dbReference>
<accession>A0A7W5E2E8</accession>
<reference evidence="2 3" key="1">
    <citation type="submission" date="2020-08" db="EMBL/GenBank/DDBJ databases">
        <title>Genomic Encyclopedia of Type Strains, Phase III (KMG-III): the genomes of soil and plant-associated and newly described type strains.</title>
        <authorList>
            <person name="Whitman W."/>
        </authorList>
    </citation>
    <scope>NUCLEOTIDE SEQUENCE [LARGE SCALE GENOMIC DNA]</scope>
    <source>
        <strain evidence="2 3">CECT 8075</strain>
    </source>
</reference>
<feature type="domain" description="HD" evidence="1">
    <location>
        <begin position="248"/>
        <end position="321"/>
    </location>
</feature>
<dbReference type="InterPro" id="IPR043519">
    <property type="entry name" value="NT_sf"/>
</dbReference>
<proteinExistence type="predicted"/>
<keyword evidence="2" id="KW-0808">Transferase</keyword>
<sequence>MSSKKLRRQIAWEAARLMYSREVSEYYTAKQKAARRIYKGWVKPADLPSNAEIREQVMYFTRLSEGAEGVPQRLLEMRLRAAWWLRKLAQFHPKLIGSVLKGSIREGSDIDIHVFAANVHSITIVLDDLGVAYDLERKRIRKDGEARVFTHLHVKDHFPIELTVYAPSLMGFRFRCSITGKTIDRAGLNELERLIAIEHDVEPREQVSRMADMDTCPDRANVFLSLLMPLEKVKQNLRWHPEGDALFHSMQVYALAKEAMPYDEEFLLAALLHDVGKAIDPSDHVSAGLEALEGFITPRTSWLIAHHMDVHKIIDHSIGARHRKRLTAHPLYEDLLLLGECDRHGRVPGAEVEEPEEALDYIEQIEEMFS</sequence>
<dbReference type="SUPFAM" id="SSF109604">
    <property type="entry name" value="HD-domain/PDEase-like"/>
    <property type="match status" value="1"/>
</dbReference>
<dbReference type="Pfam" id="PF01966">
    <property type="entry name" value="HD"/>
    <property type="match status" value="1"/>
</dbReference>
<organism evidence="2 3">
    <name type="scientific">Aporhodopirellula rubra</name>
    <dbReference type="NCBI Taxonomy" id="980271"/>
    <lineage>
        <taxon>Bacteria</taxon>
        <taxon>Pseudomonadati</taxon>
        <taxon>Planctomycetota</taxon>
        <taxon>Planctomycetia</taxon>
        <taxon>Pirellulales</taxon>
        <taxon>Pirellulaceae</taxon>
        <taxon>Aporhodopirellula</taxon>
    </lineage>
</organism>
<evidence type="ECO:0000313" key="2">
    <source>
        <dbReference type="EMBL" id="MBB3208363.1"/>
    </source>
</evidence>
<evidence type="ECO:0000313" key="3">
    <source>
        <dbReference type="Proteomes" id="UP000536179"/>
    </source>
</evidence>
<name>A0A7W5E2E8_9BACT</name>
<evidence type="ECO:0000259" key="1">
    <source>
        <dbReference type="Pfam" id="PF01966"/>
    </source>
</evidence>
<dbReference type="InterPro" id="IPR006674">
    <property type="entry name" value="HD_domain"/>
</dbReference>
<keyword evidence="3" id="KW-1185">Reference proteome</keyword>
<dbReference type="GO" id="GO:0016740">
    <property type="term" value="F:transferase activity"/>
    <property type="evidence" value="ECO:0007669"/>
    <property type="project" value="UniProtKB-KW"/>
</dbReference>
<dbReference type="SUPFAM" id="SSF81301">
    <property type="entry name" value="Nucleotidyltransferase"/>
    <property type="match status" value="1"/>
</dbReference>
<protein>
    <submittedName>
        <fullName evidence="2">Putative nucleotidyltransferase</fullName>
    </submittedName>
</protein>
<dbReference type="Proteomes" id="UP000536179">
    <property type="component" value="Unassembled WGS sequence"/>
</dbReference>